<feature type="compositionally biased region" description="Polar residues" evidence="6">
    <location>
        <begin position="686"/>
        <end position="705"/>
    </location>
</feature>
<dbReference type="Pfam" id="PF14608">
    <property type="entry name" value="zf-CCCH_2"/>
    <property type="match status" value="2"/>
</dbReference>
<dbReference type="EMBL" id="JAINDJ010000008">
    <property type="protein sequence ID" value="KAG9440667.1"/>
    <property type="molecule type" value="Genomic_DNA"/>
</dbReference>
<dbReference type="GO" id="GO:0008270">
    <property type="term" value="F:zinc ion binding"/>
    <property type="evidence" value="ECO:0007669"/>
    <property type="project" value="UniProtKB-KW"/>
</dbReference>
<evidence type="ECO:0000256" key="4">
    <source>
        <dbReference type="ARBA" id="ARBA00022833"/>
    </source>
</evidence>
<sequence length="797" mass="87115">MFGHRQLRDSLGLRPRLKSTTVCTLLHIFSHCVDDSRLSNEAPEPDIATKPLPVSSRPSESDRLCTELLSETPVNSCLDNPITSSNPEHSAYQNGAFSRGSDCAGNLGQVTHGLVDYASFQVDDFSIDNAKLADELNTITDTNEISCGIGVVVGIEDIDIAEYEKLLADTDTLNAEGSLAQNLHVMQGVTTDRGVCLSNKEIHTMSVENEQTTNRCTLAVDCGAEALCGETSPGKTRNLVCKEAQYKEILDKGKPEIANFIIVKDSTAGENPELDVSQNCTGELCQKTPKERETLENLNSSDTITNPSSMTVAISTSSKHDFVNLTGDREIEDGEISDDSGIPVPLLDALLEDASASEAWRPESTRTSDLNRNGIFPLGHKSQTEFDNVESVFGGEGIGGQSERGLPPGTSKIRGMTVAYNSLNAAEENAHCSWNKDIMHDEHARGHNTVELQKAISEVGLTQNQREQSAEKNVKIREKKKRTVTEGRKSKKKLAKKRKRAEINRKSGVKRLKLEPITKPKVVSLCKYYLKGRCKQGDKCNFSHDTVPLTKSQPCTFFAMKSCLKGEDCPFDHELSKYPCHNFTFNGTCIRGDSCLFSHKVPVSEGLPKEPNDSENVQKQLNSSNKSDMAAKILFKRTSPSVPSPLRNSLDRQPKEQLVEKRPRPSFGAPPEGITFLSFGKPPENLSKSEPQNASTPKSVNTTKPFRSLASPLPSHLSANSSTGGLKNSVNLSQTPQCISQPRAKLKSDDVKNQRSSCPSESQSKTNGVSTQQIRKPENGANDASSILEEFLFGALM</sequence>
<evidence type="ECO:0000313" key="9">
    <source>
        <dbReference type="Proteomes" id="UP000825729"/>
    </source>
</evidence>
<comment type="caution">
    <text evidence="8">The sequence shown here is derived from an EMBL/GenBank/DDBJ whole genome shotgun (WGS) entry which is preliminary data.</text>
</comment>
<evidence type="ECO:0000256" key="3">
    <source>
        <dbReference type="ARBA" id="ARBA00022771"/>
    </source>
</evidence>
<gene>
    <name evidence="8" type="ORF">H6P81_020832</name>
</gene>
<dbReference type="PROSITE" id="PS50103">
    <property type="entry name" value="ZF_C3H1"/>
    <property type="match status" value="3"/>
</dbReference>
<dbReference type="Pfam" id="PF18044">
    <property type="entry name" value="zf-CCCH_4"/>
    <property type="match status" value="1"/>
</dbReference>
<feature type="region of interest" description="Disordered" evidence="6">
    <location>
        <begin position="463"/>
        <end position="500"/>
    </location>
</feature>
<feature type="compositionally biased region" description="Polar residues" evidence="6">
    <location>
        <begin position="614"/>
        <end position="625"/>
    </location>
</feature>
<keyword evidence="3 5" id="KW-0863">Zinc-finger</keyword>
<dbReference type="InterPro" id="IPR041367">
    <property type="entry name" value="Znf-CCCH_4"/>
</dbReference>
<dbReference type="PANTHER" id="PTHR13119">
    <property type="entry name" value="ZINC FINGER CCCH DOMAIN-CONTAINING PROTEI"/>
    <property type="match status" value="1"/>
</dbReference>
<proteinExistence type="predicted"/>
<dbReference type="GO" id="GO:0005634">
    <property type="term" value="C:nucleus"/>
    <property type="evidence" value="ECO:0007669"/>
    <property type="project" value="TreeGrafter"/>
</dbReference>
<evidence type="ECO:0000256" key="1">
    <source>
        <dbReference type="ARBA" id="ARBA00022723"/>
    </source>
</evidence>
<keyword evidence="9" id="KW-1185">Reference proteome</keyword>
<keyword evidence="1 5" id="KW-0479">Metal-binding</keyword>
<dbReference type="InterPro" id="IPR036855">
    <property type="entry name" value="Znf_CCCH_sf"/>
</dbReference>
<feature type="compositionally biased region" description="Basic and acidic residues" evidence="6">
    <location>
        <begin position="649"/>
        <end position="663"/>
    </location>
</feature>
<name>A0AAV7DZZ8_ARIFI</name>
<dbReference type="GO" id="GO:0045892">
    <property type="term" value="P:negative regulation of DNA-templated transcription"/>
    <property type="evidence" value="ECO:0007669"/>
    <property type="project" value="InterPro"/>
</dbReference>
<evidence type="ECO:0000256" key="6">
    <source>
        <dbReference type="SAM" id="MobiDB-lite"/>
    </source>
</evidence>
<dbReference type="InterPro" id="IPR045124">
    <property type="entry name" value="Su(sable)-like"/>
</dbReference>
<organism evidence="8 9">
    <name type="scientific">Aristolochia fimbriata</name>
    <name type="common">White veined hardy Dutchman's pipe vine</name>
    <dbReference type="NCBI Taxonomy" id="158543"/>
    <lineage>
        <taxon>Eukaryota</taxon>
        <taxon>Viridiplantae</taxon>
        <taxon>Streptophyta</taxon>
        <taxon>Embryophyta</taxon>
        <taxon>Tracheophyta</taxon>
        <taxon>Spermatophyta</taxon>
        <taxon>Magnoliopsida</taxon>
        <taxon>Magnoliidae</taxon>
        <taxon>Piperales</taxon>
        <taxon>Aristolochiaceae</taxon>
        <taxon>Aristolochia</taxon>
    </lineage>
</organism>
<protein>
    <recommendedName>
        <fullName evidence="7">C3H1-type domain-containing protein</fullName>
    </recommendedName>
</protein>
<keyword evidence="4 5" id="KW-0862">Zinc</keyword>
<evidence type="ECO:0000256" key="2">
    <source>
        <dbReference type="ARBA" id="ARBA00022737"/>
    </source>
</evidence>
<feature type="domain" description="C3H1-type" evidence="7">
    <location>
        <begin position="549"/>
        <end position="576"/>
    </location>
</feature>
<feature type="zinc finger region" description="C3H1-type" evidence="5">
    <location>
        <begin position="579"/>
        <end position="602"/>
    </location>
</feature>
<dbReference type="GO" id="GO:0003723">
    <property type="term" value="F:RNA binding"/>
    <property type="evidence" value="ECO:0007669"/>
    <property type="project" value="InterPro"/>
</dbReference>
<dbReference type="InterPro" id="IPR000571">
    <property type="entry name" value="Znf_CCCH"/>
</dbReference>
<feature type="zinc finger region" description="C3H1-type" evidence="5">
    <location>
        <begin position="549"/>
        <end position="576"/>
    </location>
</feature>
<dbReference type="Proteomes" id="UP000825729">
    <property type="component" value="Unassembled WGS sequence"/>
</dbReference>
<dbReference type="PANTHER" id="PTHR13119:SF12">
    <property type="entry name" value="PROTEIN SUPPRESSOR OF SABLE"/>
    <property type="match status" value="1"/>
</dbReference>
<feature type="zinc finger region" description="C3H1-type" evidence="5">
    <location>
        <begin position="520"/>
        <end position="547"/>
    </location>
</feature>
<feature type="region of interest" description="Disordered" evidence="6">
    <location>
        <begin position="637"/>
        <end position="783"/>
    </location>
</feature>
<keyword evidence="2" id="KW-0677">Repeat</keyword>
<dbReference type="SMART" id="SM00356">
    <property type="entry name" value="ZnF_C3H1"/>
    <property type="match status" value="3"/>
</dbReference>
<feature type="domain" description="C3H1-type" evidence="7">
    <location>
        <begin position="579"/>
        <end position="602"/>
    </location>
</feature>
<feature type="compositionally biased region" description="Basic residues" evidence="6">
    <location>
        <begin position="489"/>
        <end position="500"/>
    </location>
</feature>
<accession>A0AAV7DZZ8</accession>
<feature type="compositionally biased region" description="Polar residues" evidence="6">
    <location>
        <begin position="723"/>
        <end position="740"/>
    </location>
</feature>
<dbReference type="SUPFAM" id="SSF90229">
    <property type="entry name" value="CCCH zinc finger"/>
    <property type="match status" value="2"/>
</dbReference>
<evidence type="ECO:0000259" key="7">
    <source>
        <dbReference type="PROSITE" id="PS50103"/>
    </source>
</evidence>
<feature type="region of interest" description="Disordered" evidence="6">
    <location>
        <begin position="606"/>
        <end position="625"/>
    </location>
</feature>
<feature type="compositionally biased region" description="Polar residues" evidence="6">
    <location>
        <begin position="754"/>
        <end position="774"/>
    </location>
</feature>
<feature type="compositionally biased region" description="Low complexity" evidence="6">
    <location>
        <begin position="708"/>
        <end position="722"/>
    </location>
</feature>
<dbReference type="Gene3D" id="4.10.1000.10">
    <property type="entry name" value="Zinc finger, CCCH-type"/>
    <property type="match status" value="1"/>
</dbReference>
<reference evidence="8 9" key="1">
    <citation type="submission" date="2021-07" db="EMBL/GenBank/DDBJ databases">
        <title>The Aristolochia fimbriata genome: insights into angiosperm evolution, floral development and chemical biosynthesis.</title>
        <authorList>
            <person name="Jiao Y."/>
        </authorList>
    </citation>
    <scope>NUCLEOTIDE SEQUENCE [LARGE SCALE GENOMIC DNA]</scope>
    <source>
        <strain evidence="8">IBCAS-2021</strain>
        <tissue evidence="8">Leaf</tissue>
    </source>
</reference>
<feature type="domain" description="C3H1-type" evidence="7">
    <location>
        <begin position="520"/>
        <end position="547"/>
    </location>
</feature>
<evidence type="ECO:0000313" key="8">
    <source>
        <dbReference type="EMBL" id="KAG9440667.1"/>
    </source>
</evidence>
<dbReference type="AlphaFoldDB" id="A0AAV7DZZ8"/>
<evidence type="ECO:0000256" key="5">
    <source>
        <dbReference type="PROSITE-ProRule" id="PRU00723"/>
    </source>
</evidence>
<feature type="region of interest" description="Disordered" evidence="6">
    <location>
        <begin position="40"/>
        <end position="59"/>
    </location>
</feature>